<evidence type="ECO:0000313" key="2">
    <source>
        <dbReference type="EMBL" id="MBA8796227.1"/>
    </source>
</evidence>
<evidence type="ECO:0000256" key="1">
    <source>
        <dbReference type="SAM" id="Phobius"/>
    </source>
</evidence>
<name>A0A7W3P7S0_9ACTN</name>
<keyword evidence="1" id="KW-0472">Membrane</keyword>
<keyword evidence="3" id="KW-1185">Reference proteome</keyword>
<proteinExistence type="predicted"/>
<dbReference type="EMBL" id="JACGWT010000007">
    <property type="protein sequence ID" value="MBA8796227.1"/>
    <property type="molecule type" value="Genomic_DNA"/>
</dbReference>
<evidence type="ECO:0000313" key="3">
    <source>
        <dbReference type="Proteomes" id="UP000523079"/>
    </source>
</evidence>
<reference evidence="2 3" key="1">
    <citation type="submission" date="2020-07" db="EMBL/GenBank/DDBJ databases">
        <title>Sequencing the genomes of 1000 actinobacteria strains.</title>
        <authorList>
            <person name="Klenk H.-P."/>
        </authorList>
    </citation>
    <scope>NUCLEOTIDE SEQUENCE [LARGE SCALE GENOMIC DNA]</scope>
    <source>
        <strain evidence="2 3">DSM 100723</strain>
    </source>
</reference>
<dbReference type="AlphaFoldDB" id="A0A7W3P7S0"/>
<accession>A0A7W3P7S0</accession>
<gene>
    <name evidence="2" type="ORF">FHX74_003880</name>
</gene>
<keyword evidence="1" id="KW-0812">Transmembrane</keyword>
<keyword evidence="1" id="KW-1133">Transmembrane helix</keyword>
<feature type="transmembrane region" description="Helical" evidence="1">
    <location>
        <begin position="6"/>
        <end position="30"/>
    </location>
</feature>
<sequence length="33" mass="3364">MTSALVLTVVLIAGVGVLGLGCLGLLVRLLRRS</sequence>
<organism evidence="2 3">
    <name type="scientific">Microlunatus kandeliicorticis</name>
    <dbReference type="NCBI Taxonomy" id="1759536"/>
    <lineage>
        <taxon>Bacteria</taxon>
        <taxon>Bacillati</taxon>
        <taxon>Actinomycetota</taxon>
        <taxon>Actinomycetes</taxon>
        <taxon>Propionibacteriales</taxon>
        <taxon>Propionibacteriaceae</taxon>
        <taxon>Microlunatus</taxon>
    </lineage>
</organism>
<protein>
    <submittedName>
        <fullName evidence="2">Preprotein translocase subunit Sss1</fullName>
    </submittedName>
</protein>
<comment type="caution">
    <text evidence="2">The sequence shown here is derived from an EMBL/GenBank/DDBJ whole genome shotgun (WGS) entry which is preliminary data.</text>
</comment>
<dbReference type="Proteomes" id="UP000523079">
    <property type="component" value="Unassembled WGS sequence"/>
</dbReference>